<protein>
    <submittedName>
        <fullName evidence="2">DUF4181 domain-containing protein</fullName>
    </submittedName>
</protein>
<keyword evidence="1" id="KW-0812">Transmembrane</keyword>
<feature type="transmembrane region" description="Helical" evidence="1">
    <location>
        <begin position="95"/>
        <end position="117"/>
    </location>
</feature>
<name>A0ABZ0RXA2_9BACI</name>
<dbReference type="EMBL" id="CP137624">
    <property type="protein sequence ID" value="WPK11450.1"/>
    <property type="molecule type" value="Genomic_DNA"/>
</dbReference>
<proteinExistence type="predicted"/>
<keyword evidence="1" id="KW-0472">Membrane</keyword>
<dbReference type="InterPro" id="IPR025441">
    <property type="entry name" value="DUF4181"/>
</dbReference>
<gene>
    <name evidence="2" type="ORF">R6U77_16380</name>
</gene>
<sequence>MIFIIVVLYQWLFIPILKRKVGYVRVDGTMFYQYKTKWQLPFEIAVIIAAVLCIVFFTPKLELWSVAFVPLGFIVILVVRGILEKKYDAYLRHHIISFVQAFAIMVAFVGIFIYSTLMK</sequence>
<evidence type="ECO:0000313" key="2">
    <source>
        <dbReference type="EMBL" id="WPK11450.1"/>
    </source>
</evidence>
<organism evidence="2 3">
    <name type="scientific">Lysinibacillus louembei</name>
    <dbReference type="NCBI Taxonomy" id="1470088"/>
    <lineage>
        <taxon>Bacteria</taxon>
        <taxon>Bacillati</taxon>
        <taxon>Bacillota</taxon>
        <taxon>Bacilli</taxon>
        <taxon>Bacillales</taxon>
        <taxon>Bacillaceae</taxon>
        <taxon>Lysinibacillus</taxon>
    </lineage>
</organism>
<keyword evidence="1" id="KW-1133">Transmembrane helix</keyword>
<evidence type="ECO:0000313" key="3">
    <source>
        <dbReference type="Proteomes" id="UP001322664"/>
    </source>
</evidence>
<keyword evidence="3" id="KW-1185">Reference proteome</keyword>
<accession>A0ABZ0RXA2</accession>
<dbReference type="Proteomes" id="UP001322664">
    <property type="component" value="Chromosome"/>
</dbReference>
<dbReference type="RefSeq" id="WP_319836477.1">
    <property type="nucleotide sequence ID" value="NZ_CP137624.1"/>
</dbReference>
<reference evidence="2 3" key="1">
    <citation type="submission" date="2023-09" db="EMBL/GenBank/DDBJ databases">
        <authorList>
            <person name="Page C.A."/>
            <person name="Perez-Diaz I.M."/>
        </authorList>
    </citation>
    <scope>NUCLEOTIDE SEQUENCE [LARGE SCALE GENOMIC DNA]</scope>
    <source>
        <strain evidence="2 3">Ll15</strain>
    </source>
</reference>
<feature type="transmembrane region" description="Helical" evidence="1">
    <location>
        <begin position="40"/>
        <end position="57"/>
    </location>
</feature>
<dbReference type="Pfam" id="PF13789">
    <property type="entry name" value="DUF4181"/>
    <property type="match status" value="1"/>
</dbReference>
<feature type="transmembrane region" description="Helical" evidence="1">
    <location>
        <begin position="63"/>
        <end position="83"/>
    </location>
</feature>
<evidence type="ECO:0000256" key="1">
    <source>
        <dbReference type="SAM" id="Phobius"/>
    </source>
</evidence>